<accession>A0A3B1DF14</accession>
<gene>
    <name evidence="1" type="ORF">MNBD_IGNAVI01-2404</name>
</gene>
<organism evidence="1">
    <name type="scientific">hydrothermal vent metagenome</name>
    <dbReference type="NCBI Taxonomy" id="652676"/>
    <lineage>
        <taxon>unclassified sequences</taxon>
        <taxon>metagenomes</taxon>
        <taxon>ecological metagenomes</taxon>
    </lineage>
</organism>
<dbReference type="EMBL" id="UOGD01000374">
    <property type="protein sequence ID" value="VAX27227.1"/>
    <property type="molecule type" value="Genomic_DNA"/>
</dbReference>
<name>A0A3B1DF14_9ZZZZ</name>
<dbReference type="AlphaFoldDB" id="A0A3B1DF14"/>
<protein>
    <submittedName>
        <fullName evidence="1">Uncharacterized protein</fullName>
    </submittedName>
</protein>
<reference evidence="1" key="1">
    <citation type="submission" date="2018-06" db="EMBL/GenBank/DDBJ databases">
        <authorList>
            <person name="Zhirakovskaya E."/>
        </authorList>
    </citation>
    <scope>NUCLEOTIDE SEQUENCE</scope>
</reference>
<evidence type="ECO:0000313" key="1">
    <source>
        <dbReference type="EMBL" id="VAX27227.1"/>
    </source>
</evidence>
<proteinExistence type="predicted"/>
<sequence length="201" mass="22353">MADLNATKKELEELIDSIGSKVNEYLHSLKQTSSDQIMNGSIPEAQKLLGKILPVEEAYKKLIGCHTEFLKALNEEGSVKASKTVENSAHVDDTELKQIDLSDMEFTPSSVYRVSILKALIYLGGSAKLAEVASFIEKEMKGKFKPADNEKGTNGFGKLWIEMVNSEKENMISEGLISEDKEENQWEIVQPGIDYLAQHSN</sequence>